<keyword evidence="1" id="KW-0732">Signal</keyword>
<gene>
    <name evidence="2" type="ORF">K443DRAFT_115978</name>
</gene>
<organism evidence="2 3">
    <name type="scientific">Laccaria amethystina LaAM-08-1</name>
    <dbReference type="NCBI Taxonomy" id="1095629"/>
    <lineage>
        <taxon>Eukaryota</taxon>
        <taxon>Fungi</taxon>
        <taxon>Dikarya</taxon>
        <taxon>Basidiomycota</taxon>
        <taxon>Agaricomycotina</taxon>
        <taxon>Agaricomycetes</taxon>
        <taxon>Agaricomycetidae</taxon>
        <taxon>Agaricales</taxon>
        <taxon>Agaricineae</taxon>
        <taxon>Hydnangiaceae</taxon>
        <taxon>Laccaria</taxon>
    </lineage>
</organism>
<evidence type="ECO:0000256" key="1">
    <source>
        <dbReference type="SAM" id="SignalP"/>
    </source>
</evidence>
<keyword evidence="3" id="KW-1185">Reference proteome</keyword>
<feature type="signal peptide" evidence="1">
    <location>
        <begin position="1"/>
        <end position="22"/>
    </location>
</feature>
<name>A0A0C9WM52_9AGAR</name>
<reference evidence="2 3" key="1">
    <citation type="submission" date="2014-04" db="EMBL/GenBank/DDBJ databases">
        <authorList>
            <consortium name="DOE Joint Genome Institute"/>
            <person name="Kuo A."/>
            <person name="Kohler A."/>
            <person name="Nagy L.G."/>
            <person name="Floudas D."/>
            <person name="Copeland A."/>
            <person name="Barry K.W."/>
            <person name="Cichocki N."/>
            <person name="Veneault-Fourrey C."/>
            <person name="LaButti K."/>
            <person name="Lindquist E.A."/>
            <person name="Lipzen A."/>
            <person name="Lundell T."/>
            <person name="Morin E."/>
            <person name="Murat C."/>
            <person name="Sun H."/>
            <person name="Tunlid A."/>
            <person name="Henrissat B."/>
            <person name="Grigoriev I.V."/>
            <person name="Hibbett D.S."/>
            <person name="Martin F."/>
            <person name="Nordberg H.P."/>
            <person name="Cantor M.N."/>
            <person name="Hua S.X."/>
        </authorList>
    </citation>
    <scope>NUCLEOTIDE SEQUENCE [LARGE SCALE GENOMIC DNA]</scope>
    <source>
        <strain evidence="2 3">LaAM-08-1</strain>
    </source>
</reference>
<accession>A0A0C9WM52</accession>
<dbReference type="Proteomes" id="UP000054477">
    <property type="component" value="Unassembled WGS sequence"/>
</dbReference>
<evidence type="ECO:0000313" key="3">
    <source>
        <dbReference type="Proteomes" id="UP000054477"/>
    </source>
</evidence>
<protein>
    <submittedName>
        <fullName evidence="2">Uncharacterized protein</fullName>
    </submittedName>
</protein>
<dbReference type="OrthoDB" id="10316323at2759"/>
<reference evidence="3" key="2">
    <citation type="submission" date="2015-01" db="EMBL/GenBank/DDBJ databases">
        <title>Evolutionary Origins and Diversification of the Mycorrhizal Mutualists.</title>
        <authorList>
            <consortium name="DOE Joint Genome Institute"/>
            <consortium name="Mycorrhizal Genomics Consortium"/>
            <person name="Kohler A."/>
            <person name="Kuo A."/>
            <person name="Nagy L.G."/>
            <person name="Floudas D."/>
            <person name="Copeland A."/>
            <person name="Barry K.W."/>
            <person name="Cichocki N."/>
            <person name="Veneault-Fourrey C."/>
            <person name="LaButti K."/>
            <person name="Lindquist E.A."/>
            <person name="Lipzen A."/>
            <person name="Lundell T."/>
            <person name="Morin E."/>
            <person name="Murat C."/>
            <person name="Riley R."/>
            <person name="Ohm R."/>
            <person name="Sun H."/>
            <person name="Tunlid A."/>
            <person name="Henrissat B."/>
            <person name="Grigoriev I.V."/>
            <person name="Hibbett D.S."/>
            <person name="Martin F."/>
        </authorList>
    </citation>
    <scope>NUCLEOTIDE SEQUENCE [LARGE SCALE GENOMIC DNA]</scope>
    <source>
        <strain evidence="3">LaAM-08-1</strain>
    </source>
</reference>
<sequence>MSPQLFTYVLLGATLLFGATFAAPVASDHDALFSRATWGTGKYTIDLTVYHSQVKPVFLKEFRAHNAKFESLCGSNPDFEITRKGDVSPSPVDSKKKQLGKCTKSTFTLNLGDVVLSHIPRSRSPSPARARRSIHEYIEELYSRATWGTGKYTIDLTVYHSQVKPIFLKEFRANKPKFESLCGSNPDFEITRKGDVSPSPVDSKKKQLGKCTKSTFTLNLGDVVLSHIPRSRSPSPARARRSIHEYIEELYSRATWGTGKYTIDLTVYHSQVKPIFLKEFRANKPKFESLCGSNPDFEITRKGEVSPNAVDAKKRQLGKCTRSSFTLDLGHVVLEHIPRSRSPSPAR</sequence>
<dbReference type="HOGENOM" id="CLU_062862_0_0_1"/>
<evidence type="ECO:0000313" key="2">
    <source>
        <dbReference type="EMBL" id="KIJ90865.1"/>
    </source>
</evidence>
<feature type="chain" id="PRO_5002222414" evidence="1">
    <location>
        <begin position="23"/>
        <end position="347"/>
    </location>
</feature>
<dbReference type="EMBL" id="KN839097">
    <property type="protein sequence ID" value="KIJ90865.1"/>
    <property type="molecule type" value="Genomic_DNA"/>
</dbReference>
<proteinExistence type="predicted"/>
<dbReference type="AlphaFoldDB" id="A0A0C9WM52"/>